<dbReference type="InterPro" id="IPR011650">
    <property type="entry name" value="Peptidase_M20_dimer"/>
</dbReference>
<dbReference type="Gene3D" id="3.40.630.10">
    <property type="entry name" value="Zn peptidases"/>
    <property type="match status" value="1"/>
</dbReference>
<gene>
    <name evidence="4" type="ORF">ENJ51_08970</name>
</gene>
<dbReference type="Pfam" id="PF01546">
    <property type="entry name" value="Peptidase_M20"/>
    <property type="match status" value="1"/>
</dbReference>
<name>A0A7V2T3K6_LEUMU</name>
<proteinExistence type="predicted"/>
<dbReference type="CDD" id="cd05666">
    <property type="entry name" value="M20_Acy1-like"/>
    <property type="match status" value="1"/>
</dbReference>
<dbReference type="GO" id="GO:0046872">
    <property type="term" value="F:metal ion binding"/>
    <property type="evidence" value="ECO:0007669"/>
    <property type="project" value="UniProtKB-KW"/>
</dbReference>
<dbReference type="InterPro" id="IPR002933">
    <property type="entry name" value="Peptidase_M20"/>
</dbReference>
<comment type="caution">
    <text evidence="4">The sequence shown here is derived from an EMBL/GenBank/DDBJ whole genome shotgun (WGS) entry which is preliminary data.</text>
</comment>
<dbReference type="SUPFAM" id="SSF55031">
    <property type="entry name" value="Bacterial exopeptidase dimerisation domain"/>
    <property type="match status" value="1"/>
</dbReference>
<dbReference type="PIRSF" id="PIRSF005962">
    <property type="entry name" value="Pept_M20D_amidohydro"/>
    <property type="match status" value="1"/>
</dbReference>
<dbReference type="InterPro" id="IPR017439">
    <property type="entry name" value="Amidohydrolase"/>
</dbReference>
<dbReference type="GO" id="GO:0050118">
    <property type="term" value="F:N-acetyldiaminopimelate deacetylase activity"/>
    <property type="evidence" value="ECO:0007669"/>
    <property type="project" value="UniProtKB-ARBA"/>
</dbReference>
<dbReference type="AlphaFoldDB" id="A0A7V2T3K6"/>
<evidence type="ECO:0000313" key="4">
    <source>
        <dbReference type="EMBL" id="HFC92928.1"/>
    </source>
</evidence>
<evidence type="ECO:0000259" key="3">
    <source>
        <dbReference type="Pfam" id="PF07687"/>
    </source>
</evidence>
<feature type="binding site" evidence="2">
    <location>
        <position position="364"/>
    </location>
    <ligand>
        <name>Mn(2+)</name>
        <dbReference type="ChEBI" id="CHEBI:29035"/>
        <label>2</label>
    </ligand>
</feature>
<feature type="domain" description="Peptidase M20 dimerisation" evidence="3">
    <location>
        <begin position="189"/>
        <end position="285"/>
    </location>
</feature>
<keyword evidence="2" id="KW-0464">Manganese</keyword>
<dbReference type="InterPro" id="IPR036264">
    <property type="entry name" value="Bact_exopeptidase_dim_dom"/>
</dbReference>
<dbReference type="EMBL" id="DRMS01000336">
    <property type="protein sequence ID" value="HFC92928.1"/>
    <property type="molecule type" value="Genomic_DNA"/>
</dbReference>
<dbReference type="SUPFAM" id="SSF53187">
    <property type="entry name" value="Zn-dependent exopeptidases"/>
    <property type="match status" value="1"/>
</dbReference>
<accession>A0A7V2T3K6</accession>
<keyword evidence="2" id="KW-0479">Metal-binding</keyword>
<dbReference type="FunFam" id="3.30.70.360:FF:000001">
    <property type="entry name" value="N-acetyldiaminopimelate deacetylase"/>
    <property type="match status" value="1"/>
</dbReference>
<organism evidence="4">
    <name type="scientific">Leucothrix mucor</name>
    <dbReference type="NCBI Taxonomy" id="45248"/>
    <lineage>
        <taxon>Bacteria</taxon>
        <taxon>Pseudomonadati</taxon>
        <taxon>Pseudomonadota</taxon>
        <taxon>Gammaproteobacteria</taxon>
        <taxon>Thiotrichales</taxon>
        <taxon>Thiotrichaceae</taxon>
        <taxon>Leucothrix</taxon>
    </lineage>
</organism>
<evidence type="ECO:0000256" key="2">
    <source>
        <dbReference type="PIRSR" id="PIRSR005962-1"/>
    </source>
</evidence>
<reference evidence="4" key="1">
    <citation type="journal article" date="2020" name="mSystems">
        <title>Genome- and Community-Level Interaction Insights into Carbon Utilization and Element Cycling Functions of Hydrothermarchaeota in Hydrothermal Sediment.</title>
        <authorList>
            <person name="Zhou Z."/>
            <person name="Liu Y."/>
            <person name="Xu W."/>
            <person name="Pan J."/>
            <person name="Luo Z.H."/>
            <person name="Li M."/>
        </authorList>
    </citation>
    <scope>NUCLEOTIDE SEQUENCE [LARGE SCALE GENOMIC DNA]</scope>
    <source>
        <strain evidence="4">HyVt-493</strain>
    </source>
</reference>
<dbReference type="Pfam" id="PF07687">
    <property type="entry name" value="M20_dimer"/>
    <property type="match status" value="1"/>
</dbReference>
<dbReference type="PANTHER" id="PTHR11014">
    <property type="entry name" value="PEPTIDASE M20 FAMILY MEMBER"/>
    <property type="match status" value="1"/>
</dbReference>
<feature type="binding site" evidence="2">
    <location>
        <position position="105"/>
    </location>
    <ligand>
        <name>Mn(2+)</name>
        <dbReference type="ChEBI" id="CHEBI:29035"/>
        <label>2</label>
    </ligand>
</feature>
<dbReference type="GO" id="GO:0019877">
    <property type="term" value="P:diaminopimelate biosynthetic process"/>
    <property type="evidence" value="ECO:0007669"/>
    <property type="project" value="UniProtKB-ARBA"/>
</dbReference>
<dbReference type="NCBIfam" id="TIGR01891">
    <property type="entry name" value="amidohydrolases"/>
    <property type="match status" value="1"/>
</dbReference>
<dbReference type="Proteomes" id="UP000885750">
    <property type="component" value="Unassembled WGS sequence"/>
</dbReference>
<sequence>MTQIATNSELHQKMIHWRHWLHQHPELAFKEFTSSDYIAEVLESFDFEIQRGWATTGIVATLKGAGKNTDKGKAIALRADIDALPVLEQNQVSHKSLHEGIMHACGHDGHTTMLLGAAAYLKQHNNFNGRVHFIFQPAEEGEGGARVMVEEGLFDRFSCDAVYGMHNWPGVPAGEFVVHDKEVMAATDTFHITINAKGGHAAMPHQTVDPIVIGAQLVSALQSIVARNISPVESAVVSVTVINAGDATNVIPDQLTLSGTIRYFDNAIGDRVKQRIKTLVDNSCKSMDATGQTCFESGYPATINTPELAKICASVAQSLVGEESVHRHSPPSMGAEDFSYMLNASQGAYIWIGNGEGHGGCMLHNSHYDFNDDILPLGASYWVRLVQKILV</sequence>
<protein>
    <submittedName>
        <fullName evidence="4">Amidohydrolase</fullName>
    </submittedName>
</protein>
<feature type="binding site" evidence="2">
    <location>
        <position position="166"/>
    </location>
    <ligand>
        <name>Mn(2+)</name>
        <dbReference type="ChEBI" id="CHEBI:29035"/>
        <label>2</label>
    </ligand>
</feature>
<keyword evidence="1" id="KW-0378">Hydrolase</keyword>
<evidence type="ECO:0000256" key="1">
    <source>
        <dbReference type="ARBA" id="ARBA00022801"/>
    </source>
</evidence>
<comment type="cofactor">
    <cofactor evidence="2">
        <name>Mn(2+)</name>
        <dbReference type="ChEBI" id="CHEBI:29035"/>
    </cofactor>
    <text evidence="2">The Mn(2+) ion enhances activity.</text>
</comment>
<feature type="binding site" evidence="2">
    <location>
        <position position="107"/>
    </location>
    <ligand>
        <name>Mn(2+)</name>
        <dbReference type="ChEBI" id="CHEBI:29035"/>
        <label>2</label>
    </ligand>
</feature>
<dbReference type="PANTHER" id="PTHR11014:SF63">
    <property type="entry name" value="METALLOPEPTIDASE, PUTATIVE (AFU_ORTHOLOGUE AFUA_6G09600)-RELATED"/>
    <property type="match status" value="1"/>
</dbReference>
<feature type="binding site" evidence="2">
    <location>
        <position position="140"/>
    </location>
    <ligand>
        <name>Mn(2+)</name>
        <dbReference type="ChEBI" id="CHEBI:29035"/>
        <label>2</label>
    </ligand>
</feature>
<dbReference type="Gene3D" id="3.30.70.360">
    <property type="match status" value="1"/>
</dbReference>